<dbReference type="InterPro" id="IPR003945">
    <property type="entry name" value="NU5C-like"/>
</dbReference>
<evidence type="ECO:0000256" key="4">
    <source>
        <dbReference type="ARBA" id="ARBA00023136"/>
    </source>
</evidence>
<reference evidence="9 10" key="1">
    <citation type="submission" date="2018-10" db="EMBL/GenBank/DDBJ databases">
        <title>Genomic Encyclopedia of Archaeal and Bacterial Type Strains, Phase II (KMG-II): from individual species to whole genera.</title>
        <authorList>
            <person name="Goeker M."/>
        </authorList>
    </citation>
    <scope>NUCLEOTIDE SEQUENCE [LARGE SCALE GENOMIC DNA]</scope>
    <source>
        <strain evidence="9 10">VM1</strain>
    </source>
</reference>
<comment type="caution">
    <text evidence="9">The sequence shown here is derived from an EMBL/GenBank/DDBJ whole genome shotgun (WGS) entry which is preliminary data.</text>
</comment>
<feature type="domain" description="NADH:quinone oxidoreductase/Mrp antiporter transmembrane" evidence="7">
    <location>
        <begin position="136"/>
        <end position="420"/>
    </location>
</feature>
<feature type="transmembrane region" description="Helical" evidence="6">
    <location>
        <begin position="33"/>
        <end position="57"/>
    </location>
</feature>
<keyword evidence="10" id="KW-1185">Reference proteome</keyword>
<evidence type="ECO:0000256" key="2">
    <source>
        <dbReference type="ARBA" id="ARBA00022692"/>
    </source>
</evidence>
<comment type="subcellular location">
    <subcellularLocation>
        <location evidence="1">Endomembrane system</location>
        <topology evidence="1">Multi-pass membrane protein</topology>
    </subcellularLocation>
    <subcellularLocation>
        <location evidence="5">Membrane</location>
        <topology evidence="5">Multi-pass membrane protein</topology>
    </subcellularLocation>
</comment>
<dbReference type="NCBIfam" id="NF005141">
    <property type="entry name" value="PRK06590.1"/>
    <property type="match status" value="1"/>
</dbReference>
<feature type="transmembrane region" description="Helical" evidence="6">
    <location>
        <begin position="213"/>
        <end position="239"/>
    </location>
</feature>
<proteinExistence type="predicted"/>
<feature type="transmembrane region" description="Helical" evidence="6">
    <location>
        <begin position="119"/>
        <end position="136"/>
    </location>
</feature>
<feature type="transmembrane region" description="Helical" evidence="6">
    <location>
        <begin position="6"/>
        <end position="26"/>
    </location>
</feature>
<gene>
    <name evidence="9" type="ORF">CLV39_0507</name>
</gene>
<feature type="transmembrane region" description="Helical" evidence="6">
    <location>
        <begin position="571"/>
        <end position="590"/>
    </location>
</feature>
<dbReference type="InterPro" id="IPR018393">
    <property type="entry name" value="NADHpl_OxRdtase_5_subgr"/>
</dbReference>
<feature type="domain" description="NADH-Ubiquinone oxidoreductase (complex I) chain 5 N-terminal" evidence="8">
    <location>
        <begin position="70"/>
        <end position="120"/>
    </location>
</feature>
<dbReference type="GO" id="GO:0008137">
    <property type="term" value="F:NADH dehydrogenase (ubiquinone) activity"/>
    <property type="evidence" value="ECO:0007669"/>
    <property type="project" value="InterPro"/>
</dbReference>
<feature type="transmembrane region" description="Helical" evidence="6">
    <location>
        <begin position="307"/>
        <end position="328"/>
    </location>
</feature>
<dbReference type="GO" id="GO:0003954">
    <property type="term" value="F:NADH dehydrogenase activity"/>
    <property type="evidence" value="ECO:0007669"/>
    <property type="project" value="TreeGrafter"/>
</dbReference>
<evidence type="ECO:0000259" key="7">
    <source>
        <dbReference type="Pfam" id="PF00361"/>
    </source>
</evidence>
<sequence>MENLNYLWIVPFAPLIAAIITGLFGYKFLREPLSGIIAVIGVAISAVAAVSGFIHVMNTGGHYDLKLFTWMPLGNYEISVSILWDPLSALMSCVVTVISTFIFIFATGYMKGDESYPRFFTYLSMFVFMMLMLTLSDNLVQLFFGWEGVGLMSYLLIGYFHFKKSAANAAFESFIVNRVGDWSFLLGILLAFVTFGTLDYLDIFAKIPEAKEFTITLIALLLFGGAVGKSAQIPLHIWLPNAMEGPTPVSALIHAATMVAAGVYMVARLMPLFASSPIALDVVLYIGTASAFVAATMGLVQNDIKRIIAYSTMSQLGYMFAAEGLGLFSDGMFHLASHATFKALLFLAAGSVLVAIHHILDVWKMGQLRKYMPITAATFLIGALALAGIPPFSGFFSKDPIIEGAYHINWVVWALLWSGAGLTAFYIFRLYFLAFEDGDRLDPHIKSHVHESPWNMTIPLMVLATGAVVLGFFREFFLNFLRPSLDIKAMPEDFVPEKTKILMEEGLSRAHHVHIPSDAIEFLVESLTSPLGILALLTALGGIFFAYLVYQKNVISYKWLGETFKPLYKLFYNRWYFDNVYYAIFVYGYYKFSVFLWKLGDRFIIDGIVDGSAKASLATGGVLRLTQTGRISAYVLQMSLGILVFLSLFLIVK</sequence>
<dbReference type="GO" id="GO:0042773">
    <property type="term" value="P:ATP synthesis coupled electron transport"/>
    <property type="evidence" value="ECO:0007669"/>
    <property type="project" value="InterPro"/>
</dbReference>
<evidence type="ECO:0000259" key="8">
    <source>
        <dbReference type="Pfam" id="PF00662"/>
    </source>
</evidence>
<dbReference type="Proteomes" id="UP000280842">
    <property type="component" value="Unassembled WGS sequence"/>
</dbReference>
<keyword evidence="3 6" id="KW-1133">Transmembrane helix</keyword>
<dbReference type="InterPro" id="IPR001750">
    <property type="entry name" value="ND/Mrp_TM"/>
</dbReference>
<evidence type="ECO:0000313" key="9">
    <source>
        <dbReference type="EMBL" id="RMA97877.1"/>
    </source>
</evidence>
<dbReference type="AlphaFoldDB" id="A0A3M0BL40"/>
<feature type="transmembrane region" description="Helical" evidence="6">
    <location>
        <begin position="531"/>
        <end position="550"/>
    </location>
</feature>
<dbReference type="PANTHER" id="PTHR42829:SF2">
    <property type="entry name" value="NADH-UBIQUINONE OXIDOREDUCTASE CHAIN 5"/>
    <property type="match status" value="1"/>
</dbReference>
<feature type="transmembrane region" description="Helical" evidence="6">
    <location>
        <begin position="182"/>
        <end position="201"/>
    </location>
</feature>
<dbReference type="EMBL" id="REFO01000010">
    <property type="protein sequence ID" value="RMA97877.1"/>
    <property type="molecule type" value="Genomic_DNA"/>
</dbReference>
<dbReference type="GO" id="GO:0015990">
    <property type="term" value="P:electron transport coupled proton transport"/>
    <property type="evidence" value="ECO:0007669"/>
    <property type="project" value="TreeGrafter"/>
</dbReference>
<accession>A0A3M0BL40</accession>
<evidence type="ECO:0000256" key="1">
    <source>
        <dbReference type="ARBA" id="ARBA00004127"/>
    </source>
</evidence>
<evidence type="ECO:0000256" key="3">
    <source>
        <dbReference type="ARBA" id="ARBA00022989"/>
    </source>
</evidence>
<feature type="transmembrane region" description="Helical" evidence="6">
    <location>
        <begin position="410"/>
        <end position="432"/>
    </location>
</feature>
<feature type="transmembrane region" description="Helical" evidence="6">
    <location>
        <begin position="631"/>
        <end position="652"/>
    </location>
</feature>
<keyword evidence="4 6" id="KW-0472">Membrane</keyword>
<evidence type="ECO:0000256" key="6">
    <source>
        <dbReference type="SAM" id="Phobius"/>
    </source>
</evidence>
<evidence type="ECO:0000313" key="10">
    <source>
        <dbReference type="Proteomes" id="UP000280842"/>
    </source>
</evidence>
<dbReference type="OrthoDB" id="9807568at2"/>
<dbReference type="Pfam" id="PF00662">
    <property type="entry name" value="Proton_antipo_N"/>
    <property type="match status" value="1"/>
</dbReference>
<feature type="transmembrane region" description="Helical" evidence="6">
    <location>
        <begin position="282"/>
        <end position="300"/>
    </location>
</feature>
<dbReference type="PRINTS" id="PR01435">
    <property type="entry name" value="NPOXDRDTASE5"/>
</dbReference>
<dbReference type="Gene3D" id="1.20.5.2700">
    <property type="match status" value="1"/>
</dbReference>
<feature type="transmembrane region" description="Helical" evidence="6">
    <location>
        <begin position="251"/>
        <end position="270"/>
    </location>
</feature>
<dbReference type="RefSeq" id="WP_121922638.1">
    <property type="nucleotide sequence ID" value="NZ_REFO01000010.1"/>
</dbReference>
<dbReference type="InterPro" id="IPR001516">
    <property type="entry name" value="Proton_antipo_N"/>
</dbReference>
<name>A0A3M0BL40_9AQUI</name>
<evidence type="ECO:0000256" key="5">
    <source>
        <dbReference type="RuleBase" id="RU000320"/>
    </source>
</evidence>
<feature type="transmembrane region" description="Helical" evidence="6">
    <location>
        <begin position="371"/>
        <end position="390"/>
    </location>
</feature>
<organism evidence="9 10">
    <name type="scientific">Hydrogenothermus marinus</name>
    <dbReference type="NCBI Taxonomy" id="133270"/>
    <lineage>
        <taxon>Bacteria</taxon>
        <taxon>Pseudomonadati</taxon>
        <taxon>Aquificota</taxon>
        <taxon>Aquificia</taxon>
        <taxon>Aquificales</taxon>
        <taxon>Hydrogenothermaceae</taxon>
        <taxon>Hydrogenothermus</taxon>
    </lineage>
</organism>
<feature type="transmembrane region" description="Helical" evidence="6">
    <location>
        <begin position="340"/>
        <end position="359"/>
    </location>
</feature>
<keyword evidence="2 5" id="KW-0812">Transmembrane</keyword>
<protein>
    <submittedName>
        <fullName evidence="9">NADH-quinone oxidoreductase subunit L</fullName>
    </submittedName>
</protein>
<dbReference type="PANTHER" id="PTHR42829">
    <property type="entry name" value="NADH-UBIQUINONE OXIDOREDUCTASE CHAIN 5"/>
    <property type="match status" value="1"/>
</dbReference>
<dbReference type="GO" id="GO:0016020">
    <property type="term" value="C:membrane"/>
    <property type="evidence" value="ECO:0007669"/>
    <property type="project" value="UniProtKB-SubCell"/>
</dbReference>
<feature type="transmembrane region" description="Helical" evidence="6">
    <location>
        <begin position="142"/>
        <end position="162"/>
    </location>
</feature>
<feature type="transmembrane region" description="Helical" evidence="6">
    <location>
        <begin position="453"/>
        <end position="473"/>
    </location>
</feature>
<dbReference type="GO" id="GO:0012505">
    <property type="term" value="C:endomembrane system"/>
    <property type="evidence" value="ECO:0007669"/>
    <property type="project" value="UniProtKB-SubCell"/>
</dbReference>
<dbReference type="NCBIfam" id="TIGR01974">
    <property type="entry name" value="NDH_I_L"/>
    <property type="match status" value="1"/>
</dbReference>
<dbReference type="Pfam" id="PF00361">
    <property type="entry name" value="Proton_antipo_M"/>
    <property type="match status" value="1"/>
</dbReference>
<feature type="transmembrane region" description="Helical" evidence="6">
    <location>
        <begin position="87"/>
        <end position="107"/>
    </location>
</feature>
<dbReference type="PRINTS" id="PR01434">
    <property type="entry name" value="NADHDHGNASE5"/>
</dbReference>